<dbReference type="PROSITE" id="PS51257">
    <property type="entry name" value="PROKAR_LIPOPROTEIN"/>
    <property type="match status" value="1"/>
</dbReference>
<dbReference type="Proteomes" id="UP000473278">
    <property type="component" value="Unassembled WGS sequence"/>
</dbReference>
<keyword evidence="1" id="KW-0732">Signal</keyword>
<dbReference type="AlphaFoldDB" id="A0A6M1SQM1"/>
<dbReference type="EMBL" id="JAALLT010000001">
    <property type="protein sequence ID" value="NGP75002.1"/>
    <property type="molecule type" value="Genomic_DNA"/>
</dbReference>
<gene>
    <name evidence="2" type="ORF">G3570_00035</name>
</gene>
<evidence type="ECO:0000313" key="3">
    <source>
        <dbReference type="Proteomes" id="UP000473278"/>
    </source>
</evidence>
<comment type="caution">
    <text evidence="2">The sequence shown here is derived from an EMBL/GenBank/DDBJ whole genome shotgun (WGS) entry which is preliminary data.</text>
</comment>
<evidence type="ECO:0000256" key="1">
    <source>
        <dbReference type="SAM" id="SignalP"/>
    </source>
</evidence>
<proteinExistence type="predicted"/>
<organism evidence="2 3">
    <name type="scientific">Halalkalibaculum roseum</name>
    <dbReference type="NCBI Taxonomy" id="2709311"/>
    <lineage>
        <taxon>Bacteria</taxon>
        <taxon>Pseudomonadati</taxon>
        <taxon>Balneolota</taxon>
        <taxon>Balneolia</taxon>
        <taxon>Balneolales</taxon>
        <taxon>Balneolaceae</taxon>
        <taxon>Halalkalibaculum</taxon>
    </lineage>
</organism>
<reference evidence="2 3" key="1">
    <citation type="submission" date="2020-02" db="EMBL/GenBank/DDBJ databases">
        <title>Balneolaceae bacterium YR4-1, complete genome.</title>
        <authorList>
            <person name="Li Y."/>
            <person name="Wu S."/>
        </authorList>
    </citation>
    <scope>NUCLEOTIDE SEQUENCE [LARGE SCALE GENOMIC DNA]</scope>
    <source>
        <strain evidence="2 3">YR4-1</strain>
    </source>
</reference>
<dbReference type="RefSeq" id="WP_165137992.1">
    <property type="nucleotide sequence ID" value="NZ_JAALLT010000001.1"/>
</dbReference>
<feature type="chain" id="PRO_5026880167" evidence="1">
    <location>
        <begin position="22"/>
        <end position="264"/>
    </location>
</feature>
<evidence type="ECO:0000313" key="2">
    <source>
        <dbReference type="EMBL" id="NGP75002.1"/>
    </source>
</evidence>
<keyword evidence="3" id="KW-1185">Reference proteome</keyword>
<protein>
    <submittedName>
        <fullName evidence="2">Uncharacterized protein</fullName>
    </submittedName>
</protein>
<sequence>MMRNHVILSALFMVLMLTASSCTVIGDSGGGSPIDWENGEGIVPADDESLSSEQKERYQLDAEKLAVRYINDRNSTQTEIPQELTDLFYNGLVHIVLSDLPESDEVTETYEVHAHEPAQPHEILVQVDTTASWIDAWRNETTETGYTELDDLVEQFGMTLTEYRELEQALPVALATLRADRVINGHAVGRLFEELEDIESAGYDPITDGSDIRAILLEDRLRFTFEYSFGDCPAGCIGNHRWNFEVFKDGSVAFAGEEGDPLPE</sequence>
<feature type="signal peptide" evidence="1">
    <location>
        <begin position="1"/>
        <end position="21"/>
    </location>
</feature>
<name>A0A6M1SQM1_9BACT</name>
<accession>A0A6M1SQM1</accession>